<name>A0A7X5LKX3_9ALTE</name>
<comment type="caution">
    <text evidence="5">The sequence shown here is derived from an EMBL/GenBank/DDBJ whole genome shotgun (WGS) entry which is preliminary data.</text>
</comment>
<keyword evidence="3" id="KW-1133">Transmembrane helix</keyword>
<feature type="coiled-coil region" evidence="1">
    <location>
        <begin position="237"/>
        <end position="264"/>
    </location>
</feature>
<feature type="transmembrane region" description="Helical" evidence="3">
    <location>
        <begin position="320"/>
        <end position="341"/>
    </location>
</feature>
<evidence type="ECO:0000256" key="2">
    <source>
        <dbReference type="SAM" id="MobiDB-lite"/>
    </source>
</evidence>
<dbReference type="AlphaFoldDB" id="A0A7X5LKX3"/>
<organism evidence="5 6">
    <name type="scientific">Alteromonas profundi</name>
    <dbReference type="NCBI Taxonomy" id="2696062"/>
    <lineage>
        <taxon>Bacteria</taxon>
        <taxon>Pseudomonadati</taxon>
        <taxon>Pseudomonadota</taxon>
        <taxon>Gammaproteobacteria</taxon>
        <taxon>Alteromonadales</taxon>
        <taxon>Alteromonadaceae</taxon>
        <taxon>Alteromonas/Salinimonas group</taxon>
        <taxon>Alteromonas</taxon>
    </lineage>
</organism>
<keyword evidence="6" id="KW-1185">Reference proteome</keyword>
<keyword evidence="3" id="KW-0472">Membrane</keyword>
<dbReference type="Proteomes" id="UP000470213">
    <property type="component" value="Unassembled WGS sequence"/>
</dbReference>
<reference evidence="5 6" key="1">
    <citation type="submission" date="2020-01" db="EMBL/GenBank/DDBJ databases">
        <authorList>
            <person name="Chen J."/>
            <person name="Zhu S."/>
            <person name="Yang J."/>
        </authorList>
    </citation>
    <scope>NUCLEOTIDE SEQUENCE [LARGE SCALE GENOMIC DNA]</scope>
    <source>
        <strain evidence="5 6">345S023</strain>
    </source>
</reference>
<feature type="transmembrane region" description="Helical" evidence="3">
    <location>
        <begin position="282"/>
        <end position="300"/>
    </location>
</feature>
<dbReference type="Pfam" id="PF19658">
    <property type="entry name" value="DUF6161"/>
    <property type="match status" value="1"/>
</dbReference>
<keyword evidence="1" id="KW-0175">Coiled coil</keyword>
<evidence type="ECO:0000259" key="4">
    <source>
        <dbReference type="Pfam" id="PF19658"/>
    </source>
</evidence>
<gene>
    <name evidence="5" type="ORF">GTH32_08520</name>
</gene>
<dbReference type="InterPro" id="IPR046159">
    <property type="entry name" value="DUF6161"/>
</dbReference>
<evidence type="ECO:0000313" key="6">
    <source>
        <dbReference type="Proteomes" id="UP000470213"/>
    </source>
</evidence>
<evidence type="ECO:0000256" key="3">
    <source>
        <dbReference type="SAM" id="Phobius"/>
    </source>
</evidence>
<dbReference type="RefSeq" id="WP_163084811.1">
    <property type="nucleotide sequence ID" value="NZ_JAAAWN010000009.1"/>
</dbReference>
<sequence>MPRDHSIHISISDKSGESFSFSSLKELKRFLNKETKFWKEVRNGLSNEKLNHAIFDASSIFDNYLAKVEVIENKVHLEDTEVQQELSRLQRSIFNNRKNSWLWSGHEYVHQFLDILSTKNAETANAFIDYVANGTLSNIGKSLFDGQLMGYEFAYQDSDLVKRRKAERASISKIRRQFEEANESFLAETEKSKRDFEDWIQLTEKSYDSWSQRLEKRTARRHKAYKSLAKKEAVRIGEKYSQKVEKWELRINELEHTYQEKLRLEKPASYWKKSASKLQIQGIVFTFILILLISSGIYVLTDFFKLWLLRGEQPLNLGSLQGIVLFGAIAAIFAFLARVLARLSFSSFHLMRDAEEREQLTYLYLSLTEDAKVDKESRDIVLQALFSRSETGLLTNENGPSMPNMHDLTNKFTKSQQ</sequence>
<protein>
    <recommendedName>
        <fullName evidence="4">DUF6161 domain-containing protein</fullName>
    </recommendedName>
</protein>
<proteinExistence type="predicted"/>
<feature type="domain" description="DUF6161" evidence="4">
    <location>
        <begin position="248"/>
        <end position="397"/>
    </location>
</feature>
<keyword evidence="3" id="KW-0812">Transmembrane</keyword>
<dbReference type="EMBL" id="JAAAWN010000009">
    <property type="protein sequence ID" value="NDV91221.1"/>
    <property type="molecule type" value="Genomic_DNA"/>
</dbReference>
<evidence type="ECO:0000313" key="5">
    <source>
        <dbReference type="EMBL" id="NDV91221.1"/>
    </source>
</evidence>
<feature type="region of interest" description="Disordered" evidence="2">
    <location>
        <begin position="396"/>
        <end position="417"/>
    </location>
</feature>
<evidence type="ECO:0000256" key="1">
    <source>
        <dbReference type="SAM" id="Coils"/>
    </source>
</evidence>
<accession>A0A7X5LKX3</accession>